<evidence type="ECO:0000256" key="4">
    <source>
        <dbReference type="ARBA" id="ARBA00022833"/>
    </source>
</evidence>
<dbReference type="SUPFAM" id="SSF57667">
    <property type="entry name" value="beta-beta-alpha zinc fingers"/>
    <property type="match status" value="1"/>
</dbReference>
<evidence type="ECO:0000259" key="10">
    <source>
        <dbReference type="PROSITE" id="PS50157"/>
    </source>
</evidence>
<evidence type="ECO:0000256" key="7">
    <source>
        <dbReference type="ARBA" id="ARBA00023242"/>
    </source>
</evidence>
<evidence type="ECO:0000256" key="3">
    <source>
        <dbReference type="ARBA" id="ARBA00022771"/>
    </source>
</evidence>
<evidence type="ECO:0000313" key="11">
    <source>
        <dbReference type="EMBL" id="KAK9945146.1"/>
    </source>
</evidence>
<dbReference type="InterPro" id="IPR052426">
    <property type="entry name" value="Plant_dev_regulator"/>
</dbReference>
<feature type="region of interest" description="Disordered" evidence="9">
    <location>
        <begin position="51"/>
        <end position="79"/>
    </location>
</feature>
<dbReference type="Pfam" id="PF13912">
    <property type="entry name" value="zf-C2H2_6"/>
    <property type="match status" value="1"/>
</dbReference>
<proteinExistence type="predicted"/>
<keyword evidence="5" id="KW-0805">Transcription regulation</keyword>
<dbReference type="AlphaFoldDB" id="A0AAW1YA40"/>
<evidence type="ECO:0000256" key="8">
    <source>
        <dbReference type="PROSITE-ProRule" id="PRU00042"/>
    </source>
</evidence>
<evidence type="ECO:0000313" key="12">
    <source>
        <dbReference type="Proteomes" id="UP001457282"/>
    </source>
</evidence>
<keyword evidence="3 8" id="KW-0863">Zinc-finger</keyword>
<evidence type="ECO:0000256" key="5">
    <source>
        <dbReference type="ARBA" id="ARBA00023015"/>
    </source>
</evidence>
<keyword evidence="12" id="KW-1185">Reference proteome</keyword>
<feature type="compositionally biased region" description="Basic and acidic residues" evidence="9">
    <location>
        <begin position="7"/>
        <end position="18"/>
    </location>
</feature>
<dbReference type="InterPro" id="IPR013087">
    <property type="entry name" value="Znf_C2H2_type"/>
</dbReference>
<sequence>MESQSNHPHEDEDSKSSSDEEAEDVNDDLGTGRSYECVFCKRGFTTAQALGGHMNIHRKERAKPRPTSAPTSIASNKSADETVSLMRSYRSLQSYTGPHFAAAPEVDVNYRTYIPAPTWFLGPDHSSDHEEFCARNYPVQHHQNLFATDDDSRNWRSGSGLSLGIGPSAHDEDDNHVGHDHHKKEIEGINGGCNNEGDGLDLELRLGHHP</sequence>
<dbReference type="InterPro" id="IPR036236">
    <property type="entry name" value="Znf_C2H2_sf"/>
</dbReference>
<gene>
    <name evidence="11" type="ORF">M0R45_010675</name>
</gene>
<reference evidence="11 12" key="1">
    <citation type="journal article" date="2023" name="G3 (Bethesda)">
        <title>A chromosome-length genome assembly and annotation of blackberry (Rubus argutus, cv. 'Hillquist').</title>
        <authorList>
            <person name="Bruna T."/>
            <person name="Aryal R."/>
            <person name="Dudchenko O."/>
            <person name="Sargent D.J."/>
            <person name="Mead D."/>
            <person name="Buti M."/>
            <person name="Cavallini A."/>
            <person name="Hytonen T."/>
            <person name="Andres J."/>
            <person name="Pham M."/>
            <person name="Weisz D."/>
            <person name="Mascagni F."/>
            <person name="Usai G."/>
            <person name="Natali L."/>
            <person name="Bassil N."/>
            <person name="Fernandez G.E."/>
            <person name="Lomsadze A."/>
            <person name="Armour M."/>
            <person name="Olukolu B."/>
            <person name="Poorten T."/>
            <person name="Britton C."/>
            <person name="Davik J."/>
            <person name="Ashrafi H."/>
            <person name="Aiden E.L."/>
            <person name="Borodovsky M."/>
            <person name="Worthington M."/>
        </authorList>
    </citation>
    <scope>NUCLEOTIDE SEQUENCE [LARGE SCALE GENOMIC DNA]</scope>
    <source>
        <strain evidence="11">PI 553951</strain>
    </source>
</reference>
<organism evidence="11 12">
    <name type="scientific">Rubus argutus</name>
    <name type="common">Southern blackberry</name>
    <dbReference type="NCBI Taxonomy" id="59490"/>
    <lineage>
        <taxon>Eukaryota</taxon>
        <taxon>Viridiplantae</taxon>
        <taxon>Streptophyta</taxon>
        <taxon>Embryophyta</taxon>
        <taxon>Tracheophyta</taxon>
        <taxon>Spermatophyta</taxon>
        <taxon>Magnoliopsida</taxon>
        <taxon>eudicotyledons</taxon>
        <taxon>Gunneridae</taxon>
        <taxon>Pentapetalae</taxon>
        <taxon>rosids</taxon>
        <taxon>fabids</taxon>
        <taxon>Rosales</taxon>
        <taxon>Rosaceae</taxon>
        <taxon>Rosoideae</taxon>
        <taxon>Rosoideae incertae sedis</taxon>
        <taxon>Rubus</taxon>
    </lineage>
</organism>
<comment type="caution">
    <text evidence="11">The sequence shown here is derived from an EMBL/GenBank/DDBJ whole genome shotgun (WGS) entry which is preliminary data.</text>
</comment>
<dbReference type="PANTHER" id="PTHR45801:SF117">
    <property type="entry name" value="OS07G0417400 PROTEIN"/>
    <property type="match status" value="1"/>
</dbReference>
<dbReference type="EMBL" id="JBEDUW010000002">
    <property type="protein sequence ID" value="KAK9945146.1"/>
    <property type="molecule type" value="Genomic_DNA"/>
</dbReference>
<comment type="subcellular location">
    <subcellularLocation>
        <location evidence="1">Nucleus</location>
    </subcellularLocation>
</comment>
<dbReference type="PANTHER" id="PTHR45801">
    <property type="entry name" value="OS07G0101800 PROTEIN"/>
    <property type="match status" value="1"/>
</dbReference>
<feature type="domain" description="C2H2-type" evidence="10">
    <location>
        <begin position="35"/>
        <end position="62"/>
    </location>
</feature>
<feature type="compositionally biased region" description="Basic residues" evidence="9">
    <location>
        <begin position="55"/>
        <end position="64"/>
    </location>
</feature>
<evidence type="ECO:0000256" key="1">
    <source>
        <dbReference type="ARBA" id="ARBA00004123"/>
    </source>
</evidence>
<evidence type="ECO:0000256" key="2">
    <source>
        <dbReference type="ARBA" id="ARBA00022723"/>
    </source>
</evidence>
<evidence type="ECO:0000256" key="9">
    <source>
        <dbReference type="SAM" id="MobiDB-lite"/>
    </source>
</evidence>
<dbReference type="PROSITE" id="PS50157">
    <property type="entry name" value="ZINC_FINGER_C2H2_2"/>
    <property type="match status" value="1"/>
</dbReference>
<keyword evidence="2" id="KW-0479">Metal-binding</keyword>
<dbReference type="PROSITE" id="PS00028">
    <property type="entry name" value="ZINC_FINGER_C2H2_1"/>
    <property type="match status" value="1"/>
</dbReference>
<keyword evidence="4" id="KW-0862">Zinc</keyword>
<keyword evidence="7" id="KW-0539">Nucleus</keyword>
<feature type="region of interest" description="Disordered" evidence="9">
    <location>
        <begin position="1"/>
        <end position="31"/>
    </location>
</feature>
<evidence type="ECO:0000256" key="6">
    <source>
        <dbReference type="ARBA" id="ARBA00023163"/>
    </source>
</evidence>
<feature type="compositionally biased region" description="Polar residues" evidence="9">
    <location>
        <begin position="68"/>
        <end position="77"/>
    </location>
</feature>
<name>A0AAW1YA40_RUBAR</name>
<dbReference type="GO" id="GO:0005634">
    <property type="term" value="C:nucleus"/>
    <property type="evidence" value="ECO:0007669"/>
    <property type="project" value="UniProtKB-SubCell"/>
</dbReference>
<accession>A0AAW1YA40</accession>
<dbReference type="GO" id="GO:0008270">
    <property type="term" value="F:zinc ion binding"/>
    <property type="evidence" value="ECO:0007669"/>
    <property type="project" value="UniProtKB-KW"/>
</dbReference>
<protein>
    <recommendedName>
        <fullName evidence="10">C2H2-type domain-containing protein</fullName>
    </recommendedName>
</protein>
<dbReference type="Proteomes" id="UP001457282">
    <property type="component" value="Unassembled WGS sequence"/>
</dbReference>
<dbReference type="Gene3D" id="3.30.160.60">
    <property type="entry name" value="Classic Zinc Finger"/>
    <property type="match status" value="1"/>
</dbReference>
<keyword evidence="6" id="KW-0804">Transcription</keyword>